<proteinExistence type="inferred from homology"/>
<comment type="caution">
    <text evidence="6">The sequence shown here is derived from an EMBL/GenBank/DDBJ whole genome shotgun (WGS) entry which is preliminary data.</text>
</comment>
<dbReference type="InterPro" id="IPR018769">
    <property type="entry name" value="VgrG2_DUF2345"/>
</dbReference>
<dbReference type="InterPro" id="IPR028244">
    <property type="entry name" value="T6SS_Rhs_Vgr_dom"/>
</dbReference>
<dbReference type="Gene3D" id="2.30.110.50">
    <property type="match status" value="1"/>
</dbReference>
<feature type="region of interest" description="Disordered" evidence="2">
    <location>
        <begin position="1124"/>
        <end position="1158"/>
    </location>
</feature>
<dbReference type="Pfam" id="PF05954">
    <property type="entry name" value="Phage_GPD"/>
    <property type="match status" value="1"/>
</dbReference>
<feature type="domain" description="DUF2345" evidence="4">
    <location>
        <begin position="766"/>
        <end position="921"/>
    </location>
</feature>
<dbReference type="Pfam" id="PF13296">
    <property type="entry name" value="T6SS_Vgr"/>
    <property type="match status" value="1"/>
</dbReference>
<gene>
    <name evidence="6" type="ORF">IP91_00269</name>
</gene>
<accession>A0A562RJV1</accession>
<dbReference type="InterPro" id="IPR037026">
    <property type="entry name" value="Vgr_OB-fold_dom_sf"/>
</dbReference>
<dbReference type="Gene3D" id="4.10.220.110">
    <property type="match status" value="1"/>
</dbReference>
<evidence type="ECO:0000313" key="6">
    <source>
        <dbReference type="EMBL" id="TWI69203.1"/>
    </source>
</evidence>
<dbReference type="PANTHER" id="PTHR14905">
    <property type="entry name" value="NG37"/>
    <property type="match status" value="1"/>
</dbReference>
<evidence type="ECO:0000256" key="2">
    <source>
        <dbReference type="SAM" id="MobiDB-lite"/>
    </source>
</evidence>
<dbReference type="NCBIfam" id="TIGR01646">
    <property type="entry name" value="vgr_GE"/>
    <property type="match status" value="1"/>
</dbReference>
<evidence type="ECO:0000313" key="7">
    <source>
        <dbReference type="Proteomes" id="UP000318431"/>
    </source>
</evidence>
<dbReference type="Pfam" id="PF10106">
    <property type="entry name" value="DUF2345"/>
    <property type="match status" value="1"/>
</dbReference>
<dbReference type="InterPro" id="IPR052577">
    <property type="entry name" value="VWA7"/>
</dbReference>
<reference evidence="6 7" key="1">
    <citation type="journal article" date="2015" name="Stand. Genomic Sci.">
        <title>Genomic Encyclopedia of Bacterial and Archaeal Type Strains, Phase III: the genomes of soil and plant-associated and newly described type strains.</title>
        <authorList>
            <person name="Whitman W.B."/>
            <person name="Woyke T."/>
            <person name="Klenk H.P."/>
            <person name="Zhou Y."/>
            <person name="Lilburn T.G."/>
            <person name="Beck B.J."/>
            <person name="De Vos P."/>
            <person name="Vandamme P."/>
            <person name="Eisen J.A."/>
            <person name="Garrity G."/>
            <person name="Hugenholtz P."/>
            <person name="Kyrpides N.C."/>
        </authorList>
    </citation>
    <scope>NUCLEOTIDE SEQUENCE [LARGE SCALE GENOMIC DNA]</scope>
    <source>
        <strain evidence="6 7">CGMCC 1.10822</strain>
    </source>
</reference>
<feature type="compositionally biased region" description="Basic and acidic residues" evidence="2">
    <location>
        <begin position="1124"/>
        <end position="1138"/>
    </location>
</feature>
<dbReference type="EMBL" id="VLLB01000001">
    <property type="protein sequence ID" value="TWI69203.1"/>
    <property type="molecule type" value="Genomic_DNA"/>
</dbReference>
<dbReference type="OrthoDB" id="1907165at2"/>
<dbReference type="Proteomes" id="UP000318431">
    <property type="component" value="Unassembled WGS sequence"/>
</dbReference>
<dbReference type="InterPro" id="IPR017847">
    <property type="entry name" value="T6SS_RhsGE_Vgr_subset"/>
</dbReference>
<dbReference type="SUPFAM" id="SSF69255">
    <property type="entry name" value="gp5 N-terminal domain-like"/>
    <property type="match status" value="1"/>
</dbReference>
<dbReference type="Pfam" id="PF04717">
    <property type="entry name" value="Phage_base_V"/>
    <property type="match status" value="1"/>
</dbReference>
<sequence>MSIALTDSVLAALAAFSSTTRLYELHLEADGADFGAGGLLVEAFAADDAVQEVSARDVIVLSTNAHIDPATLLGRQATLAASLADGSRTAFAGDVTEAAMLGSEGGLARYRLRLTPWLWRLTQVRNSRVWQDMTVIDIVDHVFDAYAPLARWRWSDEVEAFLADVPPRSYCAQYRESDYDFIRRLLTEEGIGWRIEQVDEGHGVVLFADTTRDEAVPEDASSAAGGGIRFHGVRAGEQADTIQALQARRTVTATLTTLLSYDYKSKQAVTASAPALQRHGALPDLESYDVPGQYAYASGAVAQHYAQLQMQAREARGHTWSGRSTVRTLAAGTRINVTQGPLADAGIPAYTVLRVTSVGVNNLPAPAQQGLAELFGPIPELLEDTLREGGAATGDLSLVIAQAHDTGYANTFDALAADVTWRPELPGSDGRSHPKPTAFGAQSAIVIGAHGEDAPAGADEVHCDALGRVRIRFHWQDGSETCWVRVAQRSAGGGMGSQFLPRIGQEVLVQFIENDIDRPVIVGALYNGQGEGGVTPTPGGTPTEAAHGARFAPASDHAPSAQGNLVAGNSPLWHGASGDVAGHNNGAAQWGVRSKEFGGAGYNQLLFDDTDAQGRVQLRSTHAASELTLGHLVHAADNYRGSLRGQGAELRTDAYGAVRAGNGLLVSSYAMQHGAESRDPSGDNTPGIALLKQAVKVGETFSQAAVTHQTVALGAHVGAGRANASALSDQEAPLQALLTAVSGMVSGAGLATARADADKRVVAPADGKLPHSTDAVLAISAKAGMAVAAGQAMQLSSGEAIALMSGGDSQFASGAQMRVHSGQAIGVLGGAVAAGENGLGVQLIAAKDAIDVQAQAGTLAVQARDDVNVVSANAHVDWAAAKSISLSTAGGANITIDGGNITVQCPGKITIRAGKKSLGGAVSANYALPVLPVALLVPSPGRKLESTFAYDQLKDIAQKFTKLEFVTLLVPIFGYDIPAPTYIKLYEGLRDGSIKGPKIKLMTGGHYPASFDNKTREIRVHQTAADRAAKGGDDSWELVTVLLHEFGHYIDAVLRQDLAPKNADGTSTLKADADLDEGAKYAYEIAFYDFAGTSETVYAQYSSPNYSGPLKVKYNAIRQAIRKAQDEDAQRREGKGGDEEYFGAGRGEHHKERPNSSFGHQSIEEALRSADGRVFNTNALKLIYFGNWLRDFSQVVDPAIVRKPGAPKNFPRAFSRVSLTEIVDVLGEADFVEHPRDRETYRVTQELLGVYRPVEHIDNPTNNDASAPDPQSIDAAFQPKPSAAYVAVDPATAMKRYIPASRDYMKAEIGKAAAAGPNAAGFRHLGAGLHVLEDYFAHSNFIELSLIKAGYKGVLPWTSPVQGAKHPIPVVTGMFDKDDVIASTAGLIADLLFKVEWEYKGLKPGERTKADRIMLILLREHSTPYYLDIYKQYLLARDGWLKVPGHEYADKALHYTFGMIGNVYNFVYSSLLKLVGESVDDQQVVRTGNPNTNGSTNPTHSQLAKDHDTHPFHVLAATLAKYAVQEVGTEMADRWTGRNPAADPASVAAAFLVHPNDCHWQDKIVADWARRNPAQLKRGESATEWEALEKAHKKEVLDTIANAGKASRSTWKYVTDYFDDLFK</sequence>
<feature type="domain" description="Gp5/Type VI secretion system Vgr protein OB-fold" evidence="3">
    <location>
        <begin position="464"/>
        <end position="526"/>
    </location>
</feature>
<evidence type="ECO:0000259" key="5">
    <source>
        <dbReference type="Pfam" id="PF13296"/>
    </source>
</evidence>
<evidence type="ECO:0000256" key="1">
    <source>
        <dbReference type="ARBA" id="ARBA00005558"/>
    </source>
</evidence>
<evidence type="ECO:0000259" key="3">
    <source>
        <dbReference type="Pfam" id="PF04717"/>
    </source>
</evidence>
<dbReference type="InterPro" id="IPR006533">
    <property type="entry name" value="T6SS_Vgr_RhsGE"/>
</dbReference>
<dbReference type="Pfam" id="PF07217">
    <property type="entry name" value="Het-C"/>
    <property type="match status" value="1"/>
</dbReference>
<organism evidence="6 7">
    <name type="scientific">Pseudoduganella lurida</name>
    <dbReference type="NCBI Taxonomy" id="1036180"/>
    <lineage>
        <taxon>Bacteria</taxon>
        <taxon>Pseudomonadati</taxon>
        <taxon>Pseudomonadota</taxon>
        <taxon>Betaproteobacteria</taxon>
        <taxon>Burkholderiales</taxon>
        <taxon>Oxalobacteraceae</taxon>
        <taxon>Telluria group</taxon>
        <taxon>Pseudoduganella</taxon>
    </lineage>
</organism>
<dbReference type="PANTHER" id="PTHR14905:SF7">
    <property type="entry name" value="VON WILLEBRAND FACTOR A DOMAIN-CONTAINING PROTEIN 7"/>
    <property type="match status" value="1"/>
</dbReference>
<name>A0A562RJV1_9BURK</name>
<dbReference type="Gene3D" id="3.55.50.10">
    <property type="entry name" value="Baseplate protein-like domains"/>
    <property type="match status" value="1"/>
</dbReference>
<keyword evidence="7" id="KW-1185">Reference proteome</keyword>
<dbReference type="Gene3D" id="2.40.50.230">
    <property type="entry name" value="Gp5 N-terminal domain"/>
    <property type="match status" value="1"/>
</dbReference>
<dbReference type="InterPro" id="IPR010816">
    <property type="entry name" value="Het-C"/>
</dbReference>
<dbReference type="SUPFAM" id="SSF69279">
    <property type="entry name" value="Phage tail proteins"/>
    <property type="match status" value="2"/>
</dbReference>
<protein>
    <submittedName>
        <fullName evidence="6">Rhs element Vgr protein</fullName>
    </submittedName>
</protein>
<evidence type="ECO:0000259" key="4">
    <source>
        <dbReference type="Pfam" id="PF10106"/>
    </source>
</evidence>
<dbReference type="NCBIfam" id="TIGR03361">
    <property type="entry name" value="VI_Rhs_Vgr"/>
    <property type="match status" value="1"/>
</dbReference>
<comment type="similarity">
    <text evidence="1">Belongs to the VgrG protein family.</text>
</comment>
<dbReference type="RefSeq" id="WP_145646972.1">
    <property type="nucleotide sequence ID" value="NZ_VLLB01000001.1"/>
</dbReference>
<feature type="domain" description="Putative type VI secretion system Rhs element associated Vgr" evidence="5">
    <location>
        <begin position="595"/>
        <end position="705"/>
    </location>
</feature>
<dbReference type="InterPro" id="IPR006531">
    <property type="entry name" value="Gp5/Vgr_OB"/>
</dbReference>